<dbReference type="PIRSF" id="PIRSF002808">
    <property type="entry name" value="Hexose_phosphate_transp"/>
    <property type="match status" value="1"/>
</dbReference>
<dbReference type="InterPro" id="IPR011701">
    <property type="entry name" value="MFS"/>
</dbReference>
<dbReference type="SUPFAM" id="SSF103473">
    <property type="entry name" value="MFS general substrate transporter"/>
    <property type="match status" value="1"/>
</dbReference>
<feature type="transmembrane region" description="Helical" evidence="8">
    <location>
        <begin position="162"/>
        <end position="181"/>
    </location>
</feature>
<keyword evidence="7 8" id="KW-0472">Membrane</keyword>
<feature type="transmembrane region" description="Helical" evidence="8">
    <location>
        <begin position="284"/>
        <end position="305"/>
    </location>
</feature>
<proteinExistence type="inferred from homology"/>
<dbReference type="InterPro" id="IPR000849">
    <property type="entry name" value="Sugar_P_transporter"/>
</dbReference>
<evidence type="ECO:0000256" key="2">
    <source>
        <dbReference type="ARBA" id="ARBA00009598"/>
    </source>
</evidence>
<evidence type="ECO:0000256" key="7">
    <source>
        <dbReference type="ARBA" id="ARBA00023136"/>
    </source>
</evidence>
<organism evidence="10">
    <name type="scientific">Cucumis melo</name>
    <name type="common">Muskmelon</name>
    <dbReference type="NCBI Taxonomy" id="3656"/>
    <lineage>
        <taxon>Eukaryota</taxon>
        <taxon>Viridiplantae</taxon>
        <taxon>Streptophyta</taxon>
        <taxon>Embryophyta</taxon>
        <taxon>Tracheophyta</taxon>
        <taxon>Spermatophyta</taxon>
        <taxon>Magnoliopsida</taxon>
        <taxon>eudicotyledons</taxon>
        <taxon>Gunneridae</taxon>
        <taxon>Pentapetalae</taxon>
        <taxon>rosids</taxon>
        <taxon>fabids</taxon>
        <taxon>Cucurbitales</taxon>
        <taxon>Cucurbitaceae</taxon>
        <taxon>Benincaseae</taxon>
        <taxon>Cucumis</taxon>
    </lineage>
</organism>
<dbReference type="PANTHER" id="PTHR43184:SF12">
    <property type="entry name" value="SUGAR PHOSPHATE EXCHANGER 3"/>
    <property type="match status" value="1"/>
</dbReference>
<comment type="similarity">
    <text evidence="2">Belongs to the major facilitator superfamily. Organophosphate:Pi antiporter (OPA) (TC 2.A.1.4) family.</text>
</comment>
<comment type="subcellular location">
    <subcellularLocation>
        <location evidence="1">Membrane</location>
        <topology evidence="1">Multi-pass membrane protein</topology>
    </subcellularLocation>
</comment>
<evidence type="ECO:0000256" key="5">
    <source>
        <dbReference type="ARBA" id="ARBA00022692"/>
    </source>
</evidence>
<evidence type="ECO:0000256" key="3">
    <source>
        <dbReference type="ARBA" id="ARBA00022448"/>
    </source>
</evidence>
<protein>
    <recommendedName>
        <fullName evidence="9">Major facilitator superfamily (MFS) profile domain-containing protein</fullName>
    </recommendedName>
</protein>
<dbReference type="Gramene" id="MELO3C010269.2.1">
    <property type="protein sequence ID" value="MELO3C010269.2.1"/>
    <property type="gene ID" value="MELO3C010269.2"/>
</dbReference>
<dbReference type="GO" id="GO:0022857">
    <property type="term" value="F:transmembrane transporter activity"/>
    <property type="evidence" value="ECO:0007669"/>
    <property type="project" value="InterPro"/>
</dbReference>
<accession>A0A9I9CY43</accession>
<evidence type="ECO:0000256" key="8">
    <source>
        <dbReference type="SAM" id="Phobius"/>
    </source>
</evidence>
<dbReference type="Gene3D" id="1.20.1250.20">
    <property type="entry name" value="MFS general substrate transporter like domains"/>
    <property type="match status" value="2"/>
</dbReference>
<dbReference type="PROSITE" id="PS50850">
    <property type="entry name" value="MFS"/>
    <property type="match status" value="1"/>
</dbReference>
<feature type="transmembrane region" description="Helical" evidence="8">
    <location>
        <begin position="325"/>
        <end position="346"/>
    </location>
</feature>
<dbReference type="InterPro" id="IPR020846">
    <property type="entry name" value="MFS_dom"/>
</dbReference>
<feature type="transmembrane region" description="Helical" evidence="8">
    <location>
        <begin position="187"/>
        <end position="209"/>
    </location>
</feature>
<keyword evidence="4" id="KW-0762">Sugar transport</keyword>
<feature type="transmembrane region" description="Helical" evidence="8">
    <location>
        <begin position="127"/>
        <end position="150"/>
    </location>
</feature>
<feature type="transmembrane region" description="Helical" evidence="8">
    <location>
        <begin position="353"/>
        <end position="373"/>
    </location>
</feature>
<evidence type="ECO:0000259" key="9">
    <source>
        <dbReference type="PROSITE" id="PS50850"/>
    </source>
</evidence>
<keyword evidence="5 8" id="KW-0812">Transmembrane</keyword>
<feature type="transmembrane region" description="Helical" evidence="8">
    <location>
        <begin position="448"/>
        <end position="469"/>
    </location>
</feature>
<evidence type="ECO:0000256" key="1">
    <source>
        <dbReference type="ARBA" id="ARBA00004141"/>
    </source>
</evidence>
<dbReference type="Pfam" id="PF07690">
    <property type="entry name" value="MFS_1"/>
    <property type="match status" value="1"/>
</dbReference>
<feature type="domain" description="Major facilitator superfamily (MFS) profile" evidence="9">
    <location>
        <begin position="28"/>
        <end position="477"/>
    </location>
</feature>
<keyword evidence="6 8" id="KW-1133">Transmembrane helix</keyword>
<name>A0A9I9CY43_CUCME</name>
<feature type="transmembrane region" description="Helical" evidence="8">
    <location>
        <begin position="379"/>
        <end position="407"/>
    </location>
</feature>
<evidence type="ECO:0000256" key="6">
    <source>
        <dbReference type="ARBA" id="ARBA00022989"/>
    </source>
</evidence>
<feature type="transmembrane region" description="Helical" evidence="8">
    <location>
        <begin position="26"/>
        <end position="44"/>
    </location>
</feature>
<dbReference type="InterPro" id="IPR036259">
    <property type="entry name" value="MFS_trans_sf"/>
</dbReference>
<dbReference type="PANTHER" id="PTHR43184">
    <property type="entry name" value="MAJOR FACILITATOR SUPERFAMILY TRANSPORTER 16, ISOFORM B"/>
    <property type="match status" value="1"/>
</dbReference>
<evidence type="ECO:0000256" key="4">
    <source>
        <dbReference type="ARBA" id="ARBA00022597"/>
    </source>
</evidence>
<evidence type="ECO:0000313" key="10">
    <source>
        <dbReference type="EnsemblPlants" id="MELO3C010269.2.1"/>
    </source>
</evidence>
<keyword evidence="3" id="KW-0813">Transport</keyword>
<dbReference type="GO" id="GO:0005789">
    <property type="term" value="C:endoplasmic reticulum membrane"/>
    <property type="evidence" value="ECO:0007669"/>
    <property type="project" value="TreeGrafter"/>
</dbReference>
<dbReference type="GO" id="GO:0055062">
    <property type="term" value="P:phosphate ion homeostasis"/>
    <property type="evidence" value="ECO:0007669"/>
    <property type="project" value="EnsemblPlants"/>
</dbReference>
<dbReference type="EnsemblPlants" id="MELO3C010269.2.1">
    <property type="protein sequence ID" value="MELO3C010269.2.1"/>
    <property type="gene ID" value="MELO3C010269.2"/>
</dbReference>
<dbReference type="AlphaFoldDB" id="A0A9I9CY43"/>
<reference evidence="10" key="1">
    <citation type="submission" date="2023-03" db="UniProtKB">
        <authorList>
            <consortium name="EnsemblPlants"/>
        </authorList>
    </citation>
    <scope>IDENTIFICATION</scope>
</reference>
<sequence length="496" mass="52405">MLSNRSVAPAIDLIPNLKPPYRSLDFHRILVLTITFFAYASFHASRKPPSIVKSVLGPTIPVNSSTIVLNSTSIESDLTSNGTGWAPFNGPDGTQLLGELDLAFLSAYSVGMYFAGHIGDRIDLRLFLVVCGLVQSIGWPCVVAIVGNWFGRARRGLIMGIWNSHTSVGNIVGSVIASGILELGWGWSFVVPGALVILVGILVFLFLVVSPFDIGFGNSGSEIQLNAEVSPVEKLEITDSEEAVLLDDGHSDSTAAIGSDSMAAIGSDSMAAIGFVEACKLPGVAPFAVCLFFSKLVAYTFLYWLPFYIRHTAVAGVHLSHKTAGILSTIFDIGGVCGGILAGYMSDLIDARAVTSITFLVLSVPALVLYRAFGGISTITNACLMFLSGLLVNGPYSLIATAVAADLGTQSSIGGNSRALATVTAIIDGTGSVGAALGPLMAGYLSRFGWNLVFFVLILSIFFAALCLVRLARTEIKEKLDEGRWFSNTQTSPTVV</sequence>